<dbReference type="EMBL" id="JADINB010000036">
    <property type="protein sequence ID" value="MBO8428614.1"/>
    <property type="molecule type" value="Genomic_DNA"/>
</dbReference>
<reference evidence="2" key="2">
    <citation type="journal article" date="2021" name="PeerJ">
        <title>Extensive microbial diversity within the chicken gut microbiome revealed by metagenomics and culture.</title>
        <authorList>
            <person name="Gilroy R."/>
            <person name="Ravi A."/>
            <person name="Getino M."/>
            <person name="Pursley I."/>
            <person name="Horton D.L."/>
            <person name="Alikhan N.F."/>
            <person name="Baker D."/>
            <person name="Gharbi K."/>
            <person name="Hall N."/>
            <person name="Watson M."/>
            <person name="Adriaenssens E.M."/>
            <person name="Foster-Nyarko E."/>
            <person name="Jarju S."/>
            <person name="Secka A."/>
            <person name="Antonio M."/>
            <person name="Oren A."/>
            <person name="Chaudhuri R.R."/>
            <person name="La Ragione R."/>
            <person name="Hildebrand F."/>
            <person name="Pallen M.J."/>
        </authorList>
    </citation>
    <scope>NUCLEOTIDE SEQUENCE</scope>
    <source>
        <strain evidence="2">15467</strain>
    </source>
</reference>
<gene>
    <name evidence="2" type="ORF">IAC68_01600</name>
</gene>
<evidence type="ECO:0000313" key="2">
    <source>
        <dbReference type="EMBL" id="MBO8428614.1"/>
    </source>
</evidence>
<comment type="caution">
    <text evidence="2">The sequence shown here is derived from an EMBL/GenBank/DDBJ whole genome shotgun (WGS) entry which is preliminary data.</text>
</comment>
<protein>
    <recommendedName>
        <fullName evidence="4">CCDC81-like prokaryotic HU domain-containing protein</fullName>
    </recommendedName>
</protein>
<feature type="transmembrane region" description="Helical" evidence="1">
    <location>
        <begin position="172"/>
        <end position="190"/>
    </location>
</feature>
<organism evidence="2 3">
    <name type="scientific">Candidatus Egerieousia excrementavium</name>
    <dbReference type="NCBI Taxonomy" id="2840778"/>
    <lineage>
        <taxon>Bacteria</taxon>
        <taxon>Pseudomonadati</taxon>
        <taxon>Bacteroidota</taxon>
        <taxon>Bacteroidia</taxon>
        <taxon>Bacteroidales</taxon>
        <taxon>Candidatus Egerieousia</taxon>
    </lineage>
</organism>
<keyword evidence="1" id="KW-0812">Transmembrane</keyword>
<evidence type="ECO:0008006" key="4">
    <source>
        <dbReference type="Google" id="ProtNLM"/>
    </source>
</evidence>
<reference evidence="2" key="1">
    <citation type="submission" date="2020-10" db="EMBL/GenBank/DDBJ databases">
        <authorList>
            <person name="Gilroy R."/>
        </authorList>
    </citation>
    <scope>NUCLEOTIDE SEQUENCE</scope>
    <source>
        <strain evidence="2">15467</strain>
    </source>
</reference>
<evidence type="ECO:0000313" key="3">
    <source>
        <dbReference type="Proteomes" id="UP000823635"/>
    </source>
</evidence>
<dbReference type="Proteomes" id="UP000823635">
    <property type="component" value="Unassembled WGS sequence"/>
</dbReference>
<keyword evidence="1" id="KW-1133">Transmembrane helix</keyword>
<evidence type="ECO:0000256" key="1">
    <source>
        <dbReference type="SAM" id="Phobius"/>
    </source>
</evidence>
<proteinExistence type="predicted"/>
<name>A0A9D9GXQ0_9BACT</name>
<accession>A0A9D9GXQ0</accession>
<dbReference type="AlphaFoldDB" id="A0A9D9GXQ0"/>
<sequence>MEIEALSKQIISAIETKGSVTFTGIGTISAIREAARLSEDGTLIEPPAVVPVFNPYCDQKQESGEEYSGQIKRAIIERGRAVIPGIGEISLDENGVFKFNPAKKCALNADFFFLEPIPLQPKVNFTETPAKETTDSESIAKKTTGEATGYEIAPAAAENNANKEKTTKTKAIVVYTVAAIVILALLLYAFRNELSPLMERLLYSKDELELMKQLNL</sequence>
<keyword evidence="1" id="KW-0472">Membrane</keyword>